<evidence type="ECO:0000313" key="1">
    <source>
        <dbReference type="EMBL" id="RDK03222.1"/>
    </source>
</evidence>
<protein>
    <submittedName>
        <fullName evidence="1">Uncharacterized protein</fullName>
    </submittedName>
</protein>
<dbReference type="InterPro" id="IPR016181">
    <property type="entry name" value="Acyl_CoA_acyltransferase"/>
</dbReference>
<name>A0A370NCA0_9BURK</name>
<keyword evidence="2" id="KW-1185">Reference proteome</keyword>
<accession>A0A370NCA0</accession>
<dbReference type="Gene3D" id="3.40.630.30">
    <property type="match status" value="1"/>
</dbReference>
<reference evidence="2" key="1">
    <citation type="submission" date="2018-05" db="EMBL/GenBank/DDBJ databases">
        <authorList>
            <person name="Feng T."/>
        </authorList>
    </citation>
    <scope>NUCLEOTIDE SEQUENCE [LARGE SCALE GENOMIC DNA]</scope>
    <source>
        <strain evidence="2">S27</strain>
    </source>
</reference>
<dbReference type="SUPFAM" id="SSF55729">
    <property type="entry name" value="Acyl-CoA N-acyltransferases (Nat)"/>
    <property type="match status" value="1"/>
</dbReference>
<organism evidence="1 2">
    <name type="scientific">Paraburkholderia lacunae</name>
    <dbReference type="NCBI Taxonomy" id="2211104"/>
    <lineage>
        <taxon>Bacteria</taxon>
        <taxon>Pseudomonadati</taxon>
        <taxon>Pseudomonadota</taxon>
        <taxon>Betaproteobacteria</taxon>
        <taxon>Burkholderiales</taxon>
        <taxon>Burkholderiaceae</taxon>
        <taxon>Paraburkholderia</taxon>
    </lineage>
</organism>
<dbReference type="Proteomes" id="UP000254875">
    <property type="component" value="Unassembled WGS sequence"/>
</dbReference>
<comment type="caution">
    <text evidence="1">The sequence shown here is derived from an EMBL/GenBank/DDBJ whole genome shotgun (WGS) entry which is preliminary data.</text>
</comment>
<proteinExistence type="predicted"/>
<dbReference type="InterPro" id="IPR007434">
    <property type="entry name" value="FemAB-like"/>
</dbReference>
<dbReference type="OrthoDB" id="8181984at2"/>
<evidence type="ECO:0000313" key="2">
    <source>
        <dbReference type="Proteomes" id="UP000254875"/>
    </source>
</evidence>
<gene>
    <name evidence="1" type="ORF">DLM46_08755</name>
</gene>
<dbReference type="EMBL" id="QHKS01000005">
    <property type="protein sequence ID" value="RDK03222.1"/>
    <property type="molecule type" value="Genomic_DNA"/>
</dbReference>
<sequence>MERAGTYAELLPSARDLEPHAWDALVADSDFFHCRGWLNGLDTALGPTTVLTLHGSAGLLGGCALWDGETAPGFFCLPEFFPDVPGPWDGDFLWIGARRSTHNEIPCVVGQRRGGTLTKLLHSALALAERRGRTGIVVPYMPLAKALELACADERGRVLLHSAEARINVPSGGLQEMMGLVGTRHRWRTRDELSTFARKGNRVEWTPLTSEIEEIAARLIAQNRSKHGSSQGVEWMRRMFAGQRQSGVIKNAIAAVAYRRDQAVAVSVFYRFGQTLHLRYFGSDYAVDDNDFRYFVLCYYDPLDYAAARGISQYHLSTSSLQAKSLRGALVEPLAAVVLSVDGDGPERDDVDRHNRQFTKRFRQQFASRLSPDWSLIQP</sequence>
<dbReference type="Pfam" id="PF04339">
    <property type="entry name" value="FemAB_like"/>
    <property type="match status" value="1"/>
</dbReference>
<dbReference type="AlphaFoldDB" id="A0A370NCA0"/>